<accession>A0A8H4LMN0</accession>
<protein>
    <submittedName>
        <fullName evidence="1">Uncharacterized protein</fullName>
    </submittedName>
</protein>
<reference evidence="1 2" key="1">
    <citation type="submission" date="2020-01" db="EMBL/GenBank/DDBJ databases">
        <title>Identification and distribution of gene clusters putatively required for synthesis of sphingolipid metabolism inhibitors in phylogenetically diverse species of the filamentous fungus Fusarium.</title>
        <authorList>
            <person name="Kim H.-S."/>
            <person name="Busman M."/>
            <person name="Brown D.W."/>
            <person name="Divon H."/>
            <person name="Uhlig S."/>
            <person name="Proctor R.H."/>
        </authorList>
    </citation>
    <scope>NUCLEOTIDE SEQUENCE [LARGE SCALE GENOMIC DNA]</scope>
    <source>
        <strain evidence="1 2">NRRL 20459</strain>
    </source>
</reference>
<comment type="caution">
    <text evidence="1">The sequence shown here is derived from an EMBL/GenBank/DDBJ whole genome shotgun (WGS) entry which is preliminary data.</text>
</comment>
<evidence type="ECO:0000313" key="2">
    <source>
        <dbReference type="Proteomes" id="UP000554235"/>
    </source>
</evidence>
<dbReference type="EMBL" id="JAADYS010000195">
    <property type="protein sequence ID" value="KAF4471517.1"/>
    <property type="molecule type" value="Genomic_DNA"/>
</dbReference>
<organism evidence="1 2">
    <name type="scientific">Fusarium albosuccineum</name>
    <dbReference type="NCBI Taxonomy" id="1237068"/>
    <lineage>
        <taxon>Eukaryota</taxon>
        <taxon>Fungi</taxon>
        <taxon>Dikarya</taxon>
        <taxon>Ascomycota</taxon>
        <taxon>Pezizomycotina</taxon>
        <taxon>Sordariomycetes</taxon>
        <taxon>Hypocreomycetidae</taxon>
        <taxon>Hypocreales</taxon>
        <taxon>Nectriaceae</taxon>
        <taxon>Fusarium</taxon>
        <taxon>Fusarium decemcellulare species complex</taxon>
    </lineage>
</organism>
<dbReference type="AlphaFoldDB" id="A0A8H4LMN0"/>
<sequence length="108" mass="11822">MPKPPQNTFSVPDFESDAGGFWSDDQEFVRWLIDFDSFEADQVPAQSPEHLDGAISGDSSWMGENTMQKLIIVTVEVADAPDAVLDASLVVSLVYWLPAASLPCQVFS</sequence>
<name>A0A8H4LMN0_9HYPO</name>
<gene>
    <name evidence="1" type="ORF">FALBO_1560</name>
</gene>
<evidence type="ECO:0000313" key="1">
    <source>
        <dbReference type="EMBL" id="KAF4471517.1"/>
    </source>
</evidence>
<proteinExistence type="predicted"/>
<keyword evidence="2" id="KW-1185">Reference proteome</keyword>
<dbReference type="Proteomes" id="UP000554235">
    <property type="component" value="Unassembled WGS sequence"/>
</dbReference>